<proteinExistence type="predicted"/>
<feature type="transmembrane region" description="Helical" evidence="2">
    <location>
        <begin position="7"/>
        <end position="28"/>
    </location>
</feature>
<dbReference type="PANTHER" id="PTHR30404:SF0">
    <property type="entry name" value="N-ACETYLMURAMOYL-L-ALANINE AMIDASE AMIC"/>
    <property type="match status" value="1"/>
</dbReference>
<dbReference type="EC" id="3.5.1.28" evidence="4"/>
<dbReference type="Proteomes" id="UP000830167">
    <property type="component" value="Chromosome"/>
</dbReference>
<evidence type="ECO:0000259" key="3">
    <source>
        <dbReference type="SMART" id="SM00646"/>
    </source>
</evidence>
<organism evidence="4 5">
    <name type="scientific">Fodinisporobacter ferrooxydans</name>
    <dbReference type="NCBI Taxonomy" id="2901836"/>
    <lineage>
        <taxon>Bacteria</taxon>
        <taxon>Bacillati</taxon>
        <taxon>Bacillota</taxon>
        <taxon>Bacilli</taxon>
        <taxon>Bacillales</taxon>
        <taxon>Alicyclobacillaceae</taxon>
        <taxon>Fodinisporobacter</taxon>
    </lineage>
</organism>
<accession>A0ABY4CNA5</accession>
<evidence type="ECO:0000256" key="1">
    <source>
        <dbReference type="ARBA" id="ARBA00022801"/>
    </source>
</evidence>
<dbReference type="CDD" id="cd02696">
    <property type="entry name" value="MurNAc-LAA"/>
    <property type="match status" value="1"/>
</dbReference>
<protein>
    <submittedName>
        <fullName evidence="4">N-acetylmuramoyl-L-alanine amidase</fullName>
        <ecNumber evidence="4">3.5.1.28</ecNumber>
    </submittedName>
</protein>
<keyword evidence="2" id="KW-0812">Transmembrane</keyword>
<dbReference type="GO" id="GO:0008745">
    <property type="term" value="F:N-acetylmuramoyl-L-alanine amidase activity"/>
    <property type="evidence" value="ECO:0007669"/>
    <property type="project" value="UniProtKB-EC"/>
</dbReference>
<dbReference type="Gene3D" id="3.40.630.40">
    <property type="entry name" value="Zn-dependent exopeptidases"/>
    <property type="match status" value="1"/>
</dbReference>
<evidence type="ECO:0000313" key="4">
    <source>
        <dbReference type="EMBL" id="UOF91925.1"/>
    </source>
</evidence>
<reference evidence="4" key="1">
    <citation type="submission" date="2021-12" db="EMBL/GenBank/DDBJ databases">
        <title>Alicyclobacillaceae gen. nov., sp. nov., isolated from chalcocite enrichment system.</title>
        <authorList>
            <person name="Jiang Z."/>
        </authorList>
    </citation>
    <scope>NUCLEOTIDE SEQUENCE</scope>
    <source>
        <strain evidence="4">MYW30-H2</strain>
    </source>
</reference>
<sequence>MQRRKSAFLLIFTMLFAGVLYVSDIYWAKPTTAVFRMPLEGKTFVLDAGHGGVDGGAKGPDGTMEKTVTLPIVLYLRDLMVQAGAHVVLTRDIDKDLAPSDLQGLSKRKTADLKSRLQIIRNAKPDLFISVHTNADPSPQWSGAQTFYPKDDESSKEIANLVQRSFQNHLIPTNRQVKQIEGIYLMTHADVPAVLAEVGFISNPTESSKLKTKAYQQTIAACIYTAVVQYYSEKLGRL</sequence>
<dbReference type="RefSeq" id="WP_347438615.1">
    <property type="nucleotide sequence ID" value="NZ_CP089291.1"/>
</dbReference>
<dbReference type="InterPro" id="IPR050695">
    <property type="entry name" value="N-acetylmuramoyl_amidase_3"/>
</dbReference>
<keyword evidence="1 4" id="KW-0378">Hydrolase</keyword>
<keyword evidence="2" id="KW-1133">Transmembrane helix</keyword>
<evidence type="ECO:0000256" key="2">
    <source>
        <dbReference type="SAM" id="Phobius"/>
    </source>
</evidence>
<feature type="domain" description="MurNAc-LAA" evidence="3">
    <location>
        <begin position="117"/>
        <end position="228"/>
    </location>
</feature>
<dbReference type="SMART" id="SM00646">
    <property type="entry name" value="Ami_3"/>
    <property type="match status" value="1"/>
</dbReference>
<dbReference type="EMBL" id="CP089291">
    <property type="protein sequence ID" value="UOF91925.1"/>
    <property type="molecule type" value="Genomic_DNA"/>
</dbReference>
<keyword evidence="5" id="KW-1185">Reference proteome</keyword>
<evidence type="ECO:0000313" key="5">
    <source>
        <dbReference type="Proteomes" id="UP000830167"/>
    </source>
</evidence>
<gene>
    <name evidence="4" type="ORF">LSG31_06710</name>
</gene>
<name>A0ABY4CNA5_9BACL</name>
<dbReference type="PANTHER" id="PTHR30404">
    <property type="entry name" value="N-ACETYLMURAMOYL-L-ALANINE AMIDASE"/>
    <property type="match status" value="1"/>
</dbReference>
<keyword evidence="2" id="KW-0472">Membrane</keyword>
<dbReference type="SUPFAM" id="SSF53187">
    <property type="entry name" value="Zn-dependent exopeptidases"/>
    <property type="match status" value="1"/>
</dbReference>
<dbReference type="InterPro" id="IPR002508">
    <property type="entry name" value="MurNAc-LAA_cat"/>
</dbReference>
<dbReference type="Pfam" id="PF01520">
    <property type="entry name" value="Amidase_3"/>
    <property type="match status" value="1"/>
</dbReference>